<evidence type="ECO:0000313" key="5">
    <source>
        <dbReference type="Proteomes" id="UP000320475"/>
    </source>
</evidence>
<sequence>MDHFSPSHTYTDVGPSSASSIPPRVESTDDSTEKLGSVLHQIVSLHASSLPELPAFVQDTVNFIKMREPFRRIGLLRITTTLNYLLQNGEMELAGWDNSISHHELVMRLRLVAVSIWLVFAMCISLTQAPGTEPINTTCSVCLAEVEPQHFGKTLPCAHRFHTECINQWLLSNTNCPICGVSVYHAGQTRRSRPLLL</sequence>
<feature type="region of interest" description="Disordered" evidence="2">
    <location>
        <begin position="1"/>
        <end position="30"/>
    </location>
</feature>
<evidence type="ECO:0000256" key="1">
    <source>
        <dbReference type="PROSITE-ProRule" id="PRU00175"/>
    </source>
</evidence>
<feature type="domain" description="RING-type" evidence="3">
    <location>
        <begin position="139"/>
        <end position="179"/>
    </location>
</feature>
<gene>
    <name evidence="4" type="ORF">SeLEV6574_g07892</name>
</gene>
<keyword evidence="1" id="KW-0479">Metal-binding</keyword>
<evidence type="ECO:0000259" key="3">
    <source>
        <dbReference type="PROSITE" id="PS50089"/>
    </source>
</evidence>
<reference evidence="4 5" key="1">
    <citation type="journal article" date="2019" name="Sci. Rep.">
        <title>Comparative genomics of chytrid fungi reveal insights into the obligate biotrophic and pathogenic lifestyle of Synchytrium endobioticum.</title>
        <authorList>
            <person name="van de Vossenberg B.T.L.H."/>
            <person name="Warris S."/>
            <person name="Nguyen H.D.T."/>
            <person name="van Gent-Pelzer M.P.E."/>
            <person name="Joly D.L."/>
            <person name="van de Geest H.C."/>
            <person name="Bonants P.J.M."/>
            <person name="Smith D.S."/>
            <person name="Levesque C.A."/>
            <person name="van der Lee T.A.J."/>
        </authorList>
    </citation>
    <scope>NUCLEOTIDE SEQUENCE [LARGE SCALE GENOMIC DNA]</scope>
    <source>
        <strain evidence="4 5">LEV6574</strain>
    </source>
</reference>
<protein>
    <recommendedName>
        <fullName evidence="3">RING-type domain-containing protein</fullName>
    </recommendedName>
</protein>
<dbReference type="VEuPathDB" id="FungiDB:SeMB42_g07754"/>
<dbReference type="GO" id="GO:0008270">
    <property type="term" value="F:zinc ion binding"/>
    <property type="evidence" value="ECO:0007669"/>
    <property type="project" value="UniProtKB-KW"/>
</dbReference>
<feature type="compositionally biased region" description="Polar residues" evidence="2">
    <location>
        <begin position="1"/>
        <end position="20"/>
    </location>
</feature>
<dbReference type="AlphaFoldDB" id="A0A507CH45"/>
<dbReference type="SUPFAM" id="SSF57850">
    <property type="entry name" value="RING/U-box"/>
    <property type="match status" value="1"/>
</dbReference>
<evidence type="ECO:0000313" key="4">
    <source>
        <dbReference type="EMBL" id="TPX37386.1"/>
    </source>
</evidence>
<proteinExistence type="predicted"/>
<keyword evidence="1" id="KW-0862">Zinc</keyword>
<dbReference type="Pfam" id="PF13639">
    <property type="entry name" value="zf-RING_2"/>
    <property type="match status" value="1"/>
</dbReference>
<dbReference type="InterPro" id="IPR013083">
    <property type="entry name" value="Znf_RING/FYVE/PHD"/>
</dbReference>
<dbReference type="PROSITE" id="PS50089">
    <property type="entry name" value="ZF_RING_2"/>
    <property type="match status" value="1"/>
</dbReference>
<comment type="caution">
    <text evidence="4">The sequence shown here is derived from an EMBL/GenBank/DDBJ whole genome shotgun (WGS) entry which is preliminary data.</text>
</comment>
<dbReference type="Proteomes" id="UP000320475">
    <property type="component" value="Unassembled WGS sequence"/>
</dbReference>
<keyword evidence="1" id="KW-0863">Zinc-finger</keyword>
<dbReference type="PANTHER" id="PTHR45676">
    <property type="entry name" value="RING-H2 FINGER PROTEIN ATL51-RELATED"/>
    <property type="match status" value="1"/>
</dbReference>
<dbReference type="GO" id="GO:0016567">
    <property type="term" value="P:protein ubiquitination"/>
    <property type="evidence" value="ECO:0007669"/>
    <property type="project" value="TreeGrafter"/>
</dbReference>
<dbReference type="OrthoDB" id="8062037at2759"/>
<name>A0A507CH45_9FUNG</name>
<dbReference type="PANTHER" id="PTHR45676:SF41">
    <property type="entry name" value="RING-H2 FINGER PROTEIN ATL66"/>
    <property type="match status" value="1"/>
</dbReference>
<organism evidence="4 5">
    <name type="scientific">Synchytrium endobioticum</name>
    <dbReference type="NCBI Taxonomy" id="286115"/>
    <lineage>
        <taxon>Eukaryota</taxon>
        <taxon>Fungi</taxon>
        <taxon>Fungi incertae sedis</taxon>
        <taxon>Chytridiomycota</taxon>
        <taxon>Chytridiomycota incertae sedis</taxon>
        <taxon>Chytridiomycetes</taxon>
        <taxon>Synchytriales</taxon>
        <taxon>Synchytriaceae</taxon>
        <taxon>Synchytrium</taxon>
    </lineage>
</organism>
<accession>A0A507CH45</accession>
<dbReference type="SMART" id="SM00184">
    <property type="entry name" value="RING"/>
    <property type="match status" value="1"/>
</dbReference>
<dbReference type="EMBL" id="QEAM01000645">
    <property type="protein sequence ID" value="TPX37386.1"/>
    <property type="molecule type" value="Genomic_DNA"/>
</dbReference>
<dbReference type="Gene3D" id="3.30.40.10">
    <property type="entry name" value="Zinc/RING finger domain, C3HC4 (zinc finger)"/>
    <property type="match status" value="1"/>
</dbReference>
<dbReference type="InterPro" id="IPR001841">
    <property type="entry name" value="Znf_RING"/>
</dbReference>
<evidence type="ECO:0000256" key="2">
    <source>
        <dbReference type="SAM" id="MobiDB-lite"/>
    </source>
</evidence>